<comment type="caution">
    <text evidence="1">The sequence shown here is derived from an EMBL/GenBank/DDBJ whole genome shotgun (WGS) entry which is preliminary data.</text>
</comment>
<dbReference type="AlphaFoldDB" id="A0A1Q8QH28"/>
<dbReference type="STRING" id="1888891.DSOL_4877"/>
<organism evidence="1 2">
    <name type="scientific">Desulfosporosinus metallidurans</name>
    <dbReference type="NCBI Taxonomy" id="1888891"/>
    <lineage>
        <taxon>Bacteria</taxon>
        <taxon>Bacillati</taxon>
        <taxon>Bacillota</taxon>
        <taxon>Clostridia</taxon>
        <taxon>Eubacteriales</taxon>
        <taxon>Desulfitobacteriaceae</taxon>
        <taxon>Desulfosporosinus</taxon>
    </lineage>
</organism>
<evidence type="ECO:0008006" key="3">
    <source>
        <dbReference type="Google" id="ProtNLM"/>
    </source>
</evidence>
<gene>
    <name evidence="1" type="ORF">DSOL_4877</name>
</gene>
<protein>
    <recommendedName>
        <fullName evidence="3">Methionyl-tRNA formyltransferase</fullName>
    </recommendedName>
</protein>
<evidence type="ECO:0000313" key="1">
    <source>
        <dbReference type="EMBL" id="OLN26659.1"/>
    </source>
</evidence>
<proteinExistence type="predicted"/>
<sequence length="79" mass="9129">MALIQPEQFNKIEKYRNTVHKPTVATFTVFEESGQKYFQIDTYGTAERAMPEKVSQSIQLDKSMAKILLDILKREFSLG</sequence>
<name>A0A1Q8QH28_9FIRM</name>
<dbReference type="OrthoDB" id="1825511at2"/>
<dbReference type="Proteomes" id="UP000186102">
    <property type="component" value="Unassembled WGS sequence"/>
</dbReference>
<dbReference type="EMBL" id="MLBF01000072">
    <property type="protein sequence ID" value="OLN26659.1"/>
    <property type="molecule type" value="Genomic_DNA"/>
</dbReference>
<accession>A0A1Q8QH28</accession>
<keyword evidence="2" id="KW-1185">Reference proteome</keyword>
<dbReference type="RefSeq" id="WP_075367149.1">
    <property type="nucleotide sequence ID" value="NZ_MLBF01000072.1"/>
</dbReference>
<reference evidence="1 2" key="1">
    <citation type="submission" date="2016-09" db="EMBL/GenBank/DDBJ databases">
        <title>Complete genome of Desulfosporosinus sp. OL.</title>
        <authorList>
            <person name="Mardanov A."/>
            <person name="Beletsky A."/>
            <person name="Panova A."/>
            <person name="Karnachuk O."/>
            <person name="Ravin N."/>
        </authorList>
    </citation>
    <scope>NUCLEOTIDE SEQUENCE [LARGE SCALE GENOMIC DNA]</scope>
    <source>
        <strain evidence="1 2">OL</strain>
    </source>
</reference>
<evidence type="ECO:0000313" key="2">
    <source>
        <dbReference type="Proteomes" id="UP000186102"/>
    </source>
</evidence>